<keyword evidence="1" id="KW-0547">Nucleotide-binding</keyword>
<dbReference type="Gene3D" id="1.25.40.10">
    <property type="entry name" value="Tetratricopeptide repeat domain"/>
    <property type="match status" value="3"/>
</dbReference>
<dbReference type="InterPro" id="IPR027417">
    <property type="entry name" value="P-loop_NTPase"/>
</dbReference>
<reference evidence="4 5" key="1">
    <citation type="submission" date="2019-08" db="EMBL/GenBank/DDBJ databases">
        <title>Genome sequencing of Paenibacillus faecis DSM 23593(T).</title>
        <authorList>
            <person name="Kook J.-K."/>
            <person name="Park S.-N."/>
            <person name="Lim Y.K."/>
        </authorList>
    </citation>
    <scope>NUCLEOTIDE SEQUENCE [LARGE SCALE GENOMIC DNA]</scope>
    <source>
        <strain evidence="4 5">DSM 23593</strain>
    </source>
</reference>
<dbReference type="Pfam" id="PF13181">
    <property type="entry name" value="TPR_8"/>
    <property type="match status" value="1"/>
</dbReference>
<dbReference type="InterPro" id="IPR041664">
    <property type="entry name" value="AAA_16"/>
</dbReference>
<dbReference type="RefSeq" id="WP_148453521.1">
    <property type="nucleotide sequence ID" value="NZ_VSDO01000003.1"/>
</dbReference>
<dbReference type="GO" id="GO:0005737">
    <property type="term" value="C:cytoplasm"/>
    <property type="evidence" value="ECO:0007669"/>
    <property type="project" value="TreeGrafter"/>
</dbReference>
<sequence>MIQTIEVTSYVPELLLRKWNAPEWDRLSPVEDVHSGAVLFVDISGFTLLSQKLAHQGTIGLEQVTGILNACFDTMIDRISRAGGKVVSFAGDALLATWSEGSWQATEEGRQRLIRQAAACGLDLQRELHQREIMDGVNLSLRVFVGGGGYTVSYVGGTGGRWELVLRGDAILQLKEFADSAEVGKVLLSPQAFAQIEAYAAGLETPLENGAVFISSLLPEAYPSSPGITPGEGDSPTGLDPSMLPYLPPALLASAAAGDHDWSAELRRITVMFIHLPEVLGKSSLEQLHRITERIQASVQAYQTAINKVNLDEKGISVIAAAGLPSLTYENDAARALKTALRIQAELREAGIPHAIGVATGTVYCGSVGSALRREYTMIGDTMNLAARLMQAAEDGAILCDEATYAAASGAIRFQAGEPRQFRGFAGARAVYEALGIGAAERSPAGRRRGRAQQPQALFGRDAEHGALRSHVLRLLEGGSGCVFLRGEAGMGKTSLLGELQQEILGYGLPLYNGAGEAIEQQTPYYPWRSIFWNLLGLDHVPAAEADRRAHVQRIIQEQLPSWQHLFPLLQPVVPLEIADNEWTASMSGRIRAENTQAICLELLQSLIGGQRTALFIDDAHWIDPSSWALLLSLTERLPSVLIVAALRPDEISQPTESRQLQDRPGTETVDLSMLDGGETLQLIQDRLGVTSLPKSVVNLILDKSEGHPFYCEELAYTLRDYGYIGIENGECRLLKPEHEFMKLDFPHSIHGIIASRIDRLPAEEQLVLKVASVIGRHFTYSALQGILPVPTADNALYGRLDTLEQVNLTLLESREPELMYIFKHIITQEVTYNLLLHAQRRQLHRELALWYEQQYPDAPAYYSVLAYHWSRAEDTARSMHYLEKVGRLALQSGAYQEAVHVLSELVAKAEAADTPKADRAKYRRLLGDAYMGVGDMEQAVPCLEETLDLLDMHSAKYTERIKKQMSRQMVVQVWHRLKRSVGFTPTSKPTPAVAEAVHCYHCLAEIAFFNNQNVRNLYYSLHGLNLAETFGASKELAIITGNMCVTAGIMGWRRLARSYAKQALDAAEALDDLSTKAWVYMDISLNNIGSGVWETAGDLAQRAMAIYEKLGDRRYWEASSYLYVKTLAYHFSDYDASMALASDIYESGVQSGNAQAKSWGLMALSEGLLYCGRIPEAVERLEEAVSLIPVNIGMTEELRVYGLMALARLKEGRPEEALTYAEKALALIRQSSPAAYYSFDSYAAVTEALLTLWEKKLGGGIDLGREAWKLQSLAEEALKGLQAFAGVFPVAKPRAELLTGVYQRLKGFPQVAFRCWSRGIKEAKRLKMPYEEALVQLAMARALAPDSQQGADCAAAARQLYSKMGIPYPEEQ</sequence>
<dbReference type="Pfam" id="PF13191">
    <property type="entry name" value="AAA_16"/>
    <property type="match status" value="1"/>
</dbReference>
<dbReference type="SMART" id="SM00028">
    <property type="entry name" value="TPR"/>
    <property type="match status" value="3"/>
</dbReference>
<dbReference type="GO" id="GO:0035556">
    <property type="term" value="P:intracellular signal transduction"/>
    <property type="evidence" value="ECO:0007669"/>
    <property type="project" value="InterPro"/>
</dbReference>
<dbReference type="InterPro" id="IPR029787">
    <property type="entry name" value="Nucleotide_cyclase"/>
</dbReference>
<dbReference type="EMBL" id="VSDO01000003">
    <property type="protein sequence ID" value="TYA12117.1"/>
    <property type="molecule type" value="Genomic_DNA"/>
</dbReference>
<evidence type="ECO:0000256" key="1">
    <source>
        <dbReference type="ARBA" id="ARBA00022741"/>
    </source>
</evidence>
<organism evidence="4 5">
    <name type="scientific">Paenibacillus faecis</name>
    <dbReference type="NCBI Taxonomy" id="862114"/>
    <lineage>
        <taxon>Bacteria</taxon>
        <taxon>Bacillati</taxon>
        <taxon>Bacillota</taxon>
        <taxon>Bacilli</taxon>
        <taxon>Bacillales</taxon>
        <taxon>Paenibacillaceae</taxon>
        <taxon>Paenibacillus</taxon>
    </lineage>
</organism>
<evidence type="ECO:0000259" key="3">
    <source>
        <dbReference type="PROSITE" id="PS50125"/>
    </source>
</evidence>
<dbReference type="GO" id="GO:0005524">
    <property type="term" value="F:ATP binding"/>
    <property type="evidence" value="ECO:0007669"/>
    <property type="project" value="UniProtKB-KW"/>
</dbReference>
<protein>
    <submittedName>
        <fullName evidence="4">AAA family ATPase</fullName>
    </submittedName>
</protein>
<dbReference type="InterPro" id="IPR001054">
    <property type="entry name" value="A/G_cyclase"/>
</dbReference>
<evidence type="ECO:0000313" key="5">
    <source>
        <dbReference type="Proteomes" id="UP000325218"/>
    </source>
</evidence>
<feature type="domain" description="Guanylate cyclase" evidence="3">
    <location>
        <begin position="37"/>
        <end position="171"/>
    </location>
</feature>
<dbReference type="Pfam" id="PF00211">
    <property type="entry name" value="Guanylate_cyc"/>
    <property type="match status" value="1"/>
</dbReference>
<dbReference type="Proteomes" id="UP000325218">
    <property type="component" value="Unassembled WGS sequence"/>
</dbReference>
<evidence type="ECO:0000256" key="2">
    <source>
        <dbReference type="ARBA" id="ARBA00022840"/>
    </source>
</evidence>
<dbReference type="InterPro" id="IPR019734">
    <property type="entry name" value="TPR_rpt"/>
</dbReference>
<keyword evidence="5" id="KW-1185">Reference proteome</keyword>
<dbReference type="SUPFAM" id="SSF48452">
    <property type="entry name" value="TPR-like"/>
    <property type="match status" value="2"/>
</dbReference>
<comment type="caution">
    <text evidence="4">The sequence shown here is derived from an EMBL/GenBank/DDBJ whole genome shotgun (WGS) entry which is preliminary data.</text>
</comment>
<dbReference type="InterPro" id="IPR011990">
    <property type="entry name" value="TPR-like_helical_dom_sf"/>
</dbReference>
<dbReference type="Gene3D" id="3.30.70.1230">
    <property type="entry name" value="Nucleotide cyclase"/>
    <property type="match status" value="2"/>
</dbReference>
<dbReference type="OrthoDB" id="190810at2"/>
<dbReference type="PROSITE" id="PS50125">
    <property type="entry name" value="GUANYLATE_CYCLASE_2"/>
    <property type="match status" value="2"/>
</dbReference>
<dbReference type="SUPFAM" id="SSF55073">
    <property type="entry name" value="Nucleotide cyclase"/>
    <property type="match status" value="2"/>
</dbReference>
<dbReference type="SMART" id="SM00044">
    <property type="entry name" value="CYCc"/>
    <property type="match status" value="1"/>
</dbReference>
<keyword evidence="2" id="KW-0067">ATP-binding</keyword>
<accession>A0A5D0CTJ7</accession>
<dbReference type="PANTHER" id="PTHR16305:SF28">
    <property type="entry name" value="GUANYLATE CYCLASE DOMAIN-CONTAINING PROTEIN"/>
    <property type="match status" value="1"/>
</dbReference>
<feature type="domain" description="Guanylate cyclase" evidence="3">
    <location>
        <begin position="315"/>
        <end position="390"/>
    </location>
</feature>
<dbReference type="GO" id="GO:0004016">
    <property type="term" value="F:adenylate cyclase activity"/>
    <property type="evidence" value="ECO:0007669"/>
    <property type="project" value="UniProtKB-ARBA"/>
</dbReference>
<evidence type="ECO:0000313" key="4">
    <source>
        <dbReference type="EMBL" id="TYA12117.1"/>
    </source>
</evidence>
<dbReference type="SUPFAM" id="SSF52540">
    <property type="entry name" value="P-loop containing nucleoside triphosphate hydrolases"/>
    <property type="match status" value="1"/>
</dbReference>
<dbReference type="Gene3D" id="3.40.50.300">
    <property type="entry name" value="P-loop containing nucleotide triphosphate hydrolases"/>
    <property type="match status" value="1"/>
</dbReference>
<dbReference type="PANTHER" id="PTHR16305">
    <property type="entry name" value="TESTICULAR SOLUBLE ADENYLYL CYCLASE"/>
    <property type="match status" value="1"/>
</dbReference>
<dbReference type="GO" id="GO:0009190">
    <property type="term" value="P:cyclic nucleotide biosynthetic process"/>
    <property type="evidence" value="ECO:0007669"/>
    <property type="project" value="InterPro"/>
</dbReference>
<name>A0A5D0CTJ7_9BACL</name>
<dbReference type="CDD" id="cd07302">
    <property type="entry name" value="CHD"/>
    <property type="match status" value="2"/>
</dbReference>
<gene>
    <name evidence="4" type="ORF">FRY98_15450</name>
</gene>
<proteinExistence type="predicted"/>